<evidence type="ECO:0000313" key="4">
    <source>
        <dbReference type="Proteomes" id="UP000033411"/>
    </source>
</evidence>
<dbReference type="PANTHER" id="PTHR45138">
    <property type="entry name" value="REGULATORY COMPONENTS OF SENSORY TRANSDUCTION SYSTEM"/>
    <property type="match status" value="1"/>
</dbReference>
<feature type="domain" description="GGDEF" evidence="2">
    <location>
        <begin position="390"/>
        <end position="522"/>
    </location>
</feature>
<dbReference type="STRING" id="1293439.WH87_06315"/>
<dbReference type="CDD" id="cd01949">
    <property type="entry name" value="GGDEF"/>
    <property type="match status" value="1"/>
</dbReference>
<accession>A0A0F5QIA7</accession>
<dbReference type="GO" id="GO:1902201">
    <property type="term" value="P:negative regulation of bacterial-type flagellum-dependent cell motility"/>
    <property type="evidence" value="ECO:0007669"/>
    <property type="project" value="TreeGrafter"/>
</dbReference>
<dbReference type="Gene3D" id="3.30.70.270">
    <property type="match status" value="1"/>
</dbReference>
<comment type="caution">
    <text evidence="3">The sequence shown here is derived from an EMBL/GenBank/DDBJ whole genome shotgun (WGS) entry which is preliminary data.</text>
</comment>
<dbReference type="OrthoDB" id="6191081at2"/>
<gene>
    <name evidence="3" type="ORF">WH87_06315</name>
</gene>
<dbReference type="InterPro" id="IPR000160">
    <property type="entry name" value="GGDEF_dom"/>
</dbReference>
<dbReference type="SMART" id="SM00267">
    <property type="entry name" value="GGDEF"/>
    <property type="match status" value="1"/>
</dbReference>
<dbReference type="RefSeq" id="WP_046138024.1">
    <property type="nucleotide sequence ID" value="NZ_LANJ01000011.1"/>
</dbReference>
<dbReference type="SUPFAM" id="SSF48452">
    <property type="entry name" value="TPR-like"/>
    <property type="match status" value="2"/>
</dbReference>
<dbReference type="GO" id="GO:0052621">
    <property type="term" value="F:diguanylate cyclase activity"/>
    <property type="evidence" value="ECO:0007669"/>
    <property type="project" value="UniProtKB-EC"/>
</dbReference>
<name>A0A0F5QIA7_9HYPH</name>
<protein>
    <recommendedName>
        <fullName evidence="1">diguanylate cyclase</fullName>
        <ecNumber evidence="1">2.7.7.65</ecNumber>
    </recommendedName>
</protein>
<dbReference type="InterPro" id="IPR011990">
    <property type="entry name" value="TPR-like_helical_dom_sf"/>
</dbReference>
<proteinExistence type="predicted"/>
<dbReference type="InterPro" id="IPR050469">
    <property type="entry name" value="Diguanylate_Cyclase"/>
</dbReference>
<dbReference type="InterPro" id="IPR029787">
    <property type="entry name" value="Nucleotide_cyclase"/>
</dbReference>
<dbReference type="PANTHER" id="PTHR45138:SF24">
    <property type="entry name" value="DIGUANYLATE CYCLASE DGCC-RELATED"/>
    <property type="match status" value="1"/>
</dbReference>
<evidence type="ECO:0000259" key="2">
    <source>
        <dbReference type="PROSITE" id="PS50887"/>
    </source>
</evidence>
<dbReference type="Pfam" id="PF00990">
    <property type="entry name" value="GGDEF"/>
    <property type="match status" value="1"/>
</dbReference>
<dbReference type="PROSITE" id="PS50887">
    <property type="entry name" value="GGDEF"/>
    <property type="match status" value="1"/>
</dbReference>
<organism evidence="3 4">
    <name type="scientific">Devosia epidermidihirudinis</name>
    <dbReference type="NCBI Taxonomy" id="1293439"/>
    <lineage>
        <taxon>Bacteria</taxon>
        <taxon>Pseudomonadati</taxon>
        <taxon>Pseudomonadota</taxon>
        <taxon>Alphaproteobacteria</taxon>
        <taxon>Hyphomicrobiales</taxon>
        <taxon>Devosiaceae</taxon>
        <taxon>Devosia</taxon>
    </lineage>
</organism>
<evidence type="ECO:0000256" key="1">
    <source>
        <dbReference type="ARBA" id="ARBA00012528"/>
    </source>
</evidence>
<dbReference type="AlphaFoldDB" id="A0A0F5QIA7"/>
<dbReference type="NCBIfam" id="TIGR00254">
    <property type="entry name" value="GGDEF"/>
    <property type="match status" value="1"/>
</dbReference>
<dbReference type="GO" id="GO:0043709">
    <property type="term" value="P:cell adhesion involved in single-species biofilm formation"/>
    <property type="evidence" value="ECO:0007669"/>
    <property type="project" value="TreeGrafter"/>
</dbReference>
<dbReference type="EMBL" id="LANJ01000011">
    <property type="protein sequence ID" value="KKC39749.1"/>
    <property type="molecule type" value="Genomic_DNA"/>
</dbReference>
<sequence>MGDLDQTIADRFVRGTRLLRAGQGEEALSEFRAVYASAEATGHSELMATCLCEMSWACFRLGQIEHGLECAMGAKWLWERVGNKAELARTLAVKATLFLDLGFSDEAFDLANRAVTLAENADDATALAFALNTKGLVLVLCREVALGIELIERSVAMAQGNGTVAAEAYYLLNLGFAFSKREEAADVLLDRERARMDRMKAVELSARAVEKAELSGDFWTMRVALCNSAEFLGVEGEYEAALGCLERACALPHNPGPSLTILRLYVHGDVLMRMGDGAEAELVLLQAMALADASGQVDHQVNAARKLAEILEVNGKVHEALATFKRFHALHVRQTGEHTSRLARIEEIRLETARLRSHAALLAGQAMADPLTGIANRRSFDQNLERLAGSPFAVAIVDLDHFKAVNDRYSHMVGDVVLQRIARLMVDVIGASGHVARLGGEEFALVLPEVPAVAALRICDGLRMAVAGCDLSDLGEGLGITISIGLSVGTGYEPAGELMQLADTRLYRAKANGRDCVVDGDSAVAPQSADRTLEENRLSA</sequence>
<dbReference type="EC" id="2.7.7.65" evidence="1"/>
<dbReference type="PATRIC" id="fig|1293439.3.peg.830"/>
<dbReference type="GO" id="GO:0005886">
    <property type="term" value="C:plasma membrane"/>
    <property type="evidence" value="ECO:0007669"/>
    <property type="project" value="TreeGrafter"/>
</dbReference>
<keyword evidence="4" id="KW-1185">Reference proteome</keyword>
<evidence type="ECO:0000313" key="3">
    <source>
        <dbReference type="EMBL" id="KKC39749.1"/>
    </source>
</evidence>
<dbReference type="SUPFAM" id="SSF55073">
    <property type="entry name" value="Nucleotide cyclase"/>
    <property type="match status" value="1"/>
</dbReference>
<dbReference type="InterPro" id="IPR043128">
    <property type="entry name" value="Rev_trsase/Diguanyl_cyclase"/>
</dbReference>
<dbReference type="Gene3D" id="1.25.40.10">
    <property type="entry name" value="Tetratricopeptide repeat domain"/>
    <property type="match status" value="1"/>
</dbReference>
<reference evidence="3 4" key="1">
    <citation type="submission" date="2015-03" db="EMBL/GenBank/DDBJ databases">
        <authorList>
            <person name="Lepp D."/>
            <person name="Hassan Y.I."/>
            <person name="Li X.-Z."/>
            <person name="Zhou T."/>
        </authorList>
    </citation>
    <scope>NUCLEOTIDE SEQUENCE [LARGE SCALE GENOMIC DNA]</scope>
    <source>
        <strain evidence="3 4">E84</strain>
    </source>
</reference>
<dbReference type="Proteomes" id="UP000033411">
    <property type="component" value="Unassembled WGS sequence"/>
</dbReference>